<gene>
    <name evidence="1" type="ORF">ACM46_14985</name>
</gene>
<evidence type="ECO:0000313" key="2">
    <source>
        <dbReference type="Proteomes" id="UP000036261"/>
    </source>
</evidence>
<protein>
    <submittedName>
        <fullName evidence="1">Uncharacterized protein</fullName>
    </submittedName>
</protein>
<proteinExistence type="predicted"/>
<sequence length="164" mass="19184">MNKLICLFLFIVVNCRAQIKSDNDYQNMSDVIDENIKKTVYYEILKENNIQTKFYITNLSSDEKETIKSKSLKNGLLLKDGFYAFYIKDIRYSFTHIYVKSNGKIKIFQSINCPPDNIKIKEAITYIKDNFGNKGSLVDDISNYSKYIQYSKIDPQSKFNCQTQ</sequence>
<keyword evidence="2" id="KW-1185">Reference proteome</keyword>
<reference evidence="1 2" key="1">
    <citation type="journal article" date="2013" name="Int. J. Syst. Evol. Microbiol.">
        <title>Chryseobacterium angstadtii sp. nov., isolated from a newt tank.</title>
        <authorList>
            <person name="Kirk K.E."/>
            <person name="Hoffman J.A."/>
            <person name="Smith K.A."/>
            <person name="Strahan B.L."/>
            <person name="Failor K.C."/>
            <person name="Krebs J.E."/>
            <person name="Gale A.N."/>
            <person name="Do T.D."/>
            <person name="Sontag T.C."/>
            <person name="Batties A.M."/>
            <person name="Mistiszyn K."/>
            <person name="Newman J.D."/>
        </authorList>
    </citation>
    <scope>NUCLEOTIDE SEQUENCE [LARGE SCALE GENOMIC DNA]</scope>
    <source>
        <strain evidence="1 2">KM</strain>
    </source>
</reference>
<evidence type="ECO:0000313" key="1">
    <source>
        <dbReference type="EMBL" id="KMQ61339.1"/>
    </source>
</evidence>
<comment type="caution">
    <text evidence="1">The sequence shown here is derived from an EMBL/GenBank/DDBJ whole genome shotgun (WGS) entry which is preliminary data.</text>
</comment>
<name>A0A0J7I5X9_9FLAO</name>
<dbReference type="EMBL" id="LFND01000005">
    <property type="protein sequence ID" value="KMQ61339.1"/>
    <property type="molecule type" value="Genomic_DNA"/>
</dbReference>
<dbReference type="OrthoDB" id="9830274at2"/>
<dbReference type="Proteomes" id="UP000036261">
    <property type="component" value="Unassembled WGS sequence"/>
</dbReference>
<accession>A0A0J7I5X9</accession>
<dbReference type="AlphaFoldDB" id="A0A0J7I5X9"/>
<organism evidence="1 2">
    <name type="scientific">Chryseobacterium angstadtii</name>
    <dbReference type="NCBI Taxonomy" id="558151"/>
    <lineage>
        <taxon>Bacteria</taxon>
        <taxon>Pseudomonadati</taxon>
        <taxon>Bacteroidota</taxon>
        <taxon>Flavobacteriia</taxon>
        <taxon>Flavobacteriales</taxon>
        <taxon>Weeksellaceae</taxon>
        <taxon>Chryseobacterium group</taxon>
        <taxon>Chryseobacterium</taxon>
    </lineage>
</organism>
<dbReference type="RefSeq" id="WP_131707606.1">
    <property type="nucleotide sequence ID" value="NZ_LFND01000005.1"/>
</dbReference>
<dbReference type="PATRIC" id="fig|558151.6.peg.3168"/>